<dbReference type="GO" id="GO:0003735">
    <property type="term" value="F:structural constituent of ribosome"/>
    <property type="evidence" value="ECO:0007669"/>
    <property type="project" value="InterPro"/>
</dbReference>
<protein>
    <recommendedName>
        <fullName evidence="4">Large ribosomal subunit protein bL17</fullName>
    </recommendedName>
</protein>
<evidence type="ECO:0000256" key="4">
    <source>
        <dbReference type="HAMAP-Rule" id="MF_01368"/>
    </source>
</evidence>
<evidence type="ECO:0000256" key="1">
    <source>
        <dbReference type="ARBA" id="ARBA00008777"/>
    </source>
</evidence>
<name>A0A841RGT6_9SPIO</name>
<gene>
    <name evidence="4" type="primary">rplQ</name>
    <name evidence="7" type="ORF">HNR50_003919</name>
</gene>
<evidence type="ECO:0000256" key="2">
    <source>
        <dbReference type="ARBA" id="ARBA00022980"/>
    </source>
</evidence>
<dbReference type="Proteomes" id="UP000587760">
    <property type="component" value="Unassembled WGS sequence"/>
</dbReference>
<feature type="region of interest" description="Disordered" evidence="6">
    <location>
        <begin position="123"/>
        <end position="187"/>
    </location>
</feature>
<dbReference type="SUPFAM" id="SSF64263">
    <property type="entry name" value="Prokaryotic ribosomal protein L17"/>
    <property type="match status" value="1"/>
</dbReference>
<keyword evidence="2 4" id="KW-0689">Ribosomal protein</keyword>
<dbReference type="PANTHER" id="PTHR14413:SF16">
    <property type="entry name" value="LARGE RIBOSOMAL SUBUNIT PROTEIN BL17M"/>
    <property type="match status" value="1"/>
</dbReference>
<dbReference type="AlphaFoldDB" id="A0A841RGT6"/>
<dbReference type="InterPro" id="IPR036373">
    <property type="entry name" value="Ribosomal_bL17_sf"/>
</dbReference>
<organism evidence="7 8">
    <name type="scientific">Spirochaeta isovalerica</name>
    <dbReference type="NCBI Taxonomy" id="150"/>
    <lineage>
        <taxon>Bacteria</taxon>
        <taxon>Pseudomonadati</taxon>
        <taxon>Spirochaetota</taxon>
        <taxon>Spirochaetia</taxon>
        <taxon>Spirochaetales</taxon>
        <taxon>Spirochaetaceae</taxon>
        <taxon>Spirochaeta</taxon>
    </lineage>
</organism>
<reference evidence="7 8" key="1">
    <citation type="submission" date="2020-08" db="EMBL/GenBank/DDBJ databases">
        <title>Genomic Encyclopedia of Type Strains, Phase IV (KMG-IV): sequencing the most valuable type-strain genomes for metagenomic binning, comparative biology and taxonomic classification.</title>
        <authorList>
            <person name="Goeker M."/>
        </authorList>
    </citation>
    <scope>NUCLEOTIDE SEQUENCE [LARGE SCALE GENOMIC DNA]</scope>
    <source>
        <strain evidence="7 8">DSM 2461</strain>
    </source>
</reference>
<evidence type="ECO:0000256" key="6">
    <source>
        <dbReference type="SAM" id="MobiDB-lite"/>
    </source>
</evidence>
<proteinExistence type="inferred from homology"/>
<dbReference type="NCBIfam" id="TIGR00059">
    <property type="entry name" value="L17"/>
    <property type="match status" value="1"/>
</dbReference>
<comment type="caution">
    <text evidence="7">The sequence shown here is derived from an EMBL/GenBank/DDBJ whole genome shotgun (WGS) entry which is preliminary data.</text>
</comment>
<keyword evidence="8" id="KW-1185">Reference proteome</keyword>
<sequence length="187" mass="20744">MHNRVGFNRLGRKSSHRKALHRNMVTSLFKYERVKTTKAKALEIRRTAEKMVTRAKVDSVHNRRMVARMISDKAVLNKLFVEIAPRFVERPGGYTRVLKLGKRAGDAAEMVILEFVEGAEKAPEVEEPKKTAKKAASKKTEEKKAPANKTAAKKTAAKKAPAKKAAAKKAAAKKAPAKKAEAEKTEE</sequence>
<evidence type="ECO:0000256" key="3">
    <source>
        <dbReference type="ARBA" id="ARBA00023274"/>
    </source>
</evidence>
<accession>A0A841RGT6</accession>
<dbReference type="EMBL" id="JACHGJ010000010">
    <property type="protein sequence ID" value="MBB6482230.1"/>
    <property type="molecule type" value="Genomic_DNA"/>
</dbReference>
<feature type="compositionally biased region" description="Basic and acidic residues" evidence="6">
    <location>
        <begin position="178"/>
        <end position="187"/>
    </location>
</feature>
<evidence type="ECO:0000313" key="7">
    <source>
        <dbReference type="EMBL" id="MBB6482230.1"/>
    </source>
</evidence>
<feature type="compositionally biased region" description="Basic residues" evidence="6">
    <location>
        <begin position="151"/>
        <end position="177"/>
    </location>
</feature>
<evidence type="ECO:0000256" key="5">
    <source>
        <dbReference type="RuleBase" id="RU000660"/>
    </source>
</evidence>
<dbReference type="Gene3D" id="3.90.1030.10">
    <property type="entry name" value="Ribosomal protein L17"/>
    <property type="match status" value="1"/>
</dbReference>
<dbReference type="GO" id="GO:0015934">
    <property type="term" value="C:large ribosomal subunit"/>
    <property type="evidence" value="ECO:0007669"/>
    <property type="project" value="TreeGrafter"/>
</dbReference>
<dbReference type="InterPro" id="IPR000456">
    <property type="entry name" value="Ribosomal_bL17"/>
</dbReference>
<dbReference type="GO" id="GO:0006412">
    <property type="term" value="P:translation"/>
    <property type="evidence" value="ECO:0007669"/>
    <property type="project" value="UniProtKB-UniRule"/>
</dbReference>
<evidence type="ECO:0000313" key="8">
    <source>
        <dbReference type="Proteomes" id="UP000587760"/>
    </source>
</evidence>
<dbReference type="HAMAP" id="MF_01368">
    <property type="entry name" value="Ribosomal_bL17"/>
    <property type="match status" value="1"/>
</dbReference>
<comment type="subunit">
    <text evidence="4">Part of the 50S ribosomal subunit. Contacts protein L32.</text>
</comment>
<comment type="similarity">
    <text evidence="1 4 5">Belongs to the bacterial ribosomal protein bL17 family.</text>
</comment>
<dbReference type="Pfam" id="PF01196">
    <property type="entry name" value="Ribosomal_L17"/>
    <property type="match status" value="1"/>
</dbReference>
<keyword evidence="3 4" id="KW-0687">Ribonucleoprotein</keyword>
<dbReference type="PANTHER" id="PTHR14413">
    <property type="entry name" value="RIBOSOMAL PROTEIN L17"/>
    <property type="match status" value="1"/>
</dbReference>
<dbReference type="RefSeq" id="WP_184748464.1">
    <property type="nucleotide sequence ID" value="NZ_JACHGJ010000010.1"/>
</dbReference>